<dbReference type="Proteomes" id="UP000219810">
    <property type="component" value="Segment"/>
</dbReference>
<name>A0A1D7S8N2_9CAUD</name>
<gene>
    <name evidence="1" type="ORF">W2390910_063</name>
</gene>
<reference evidence="1 2" key="1">
    <citation type="journal article" date="2016" name="Environ. Microbiol.">
        <title>Genomic diversification of marine cyanophages into stable ecotypes.</title>
        <authorList>
            <person name="Marston M.F."/>
            <person name="Martiny J.B."/>
        </authorList>
    </citation>
    <scope>NUCLEOTIDE SEQUENCE [LARGE SCALE GENOMIC DNA]</scope>
    <source>
        <strain evidence="1">W2_39_0910</strain>
    </source>
</reference>
<evidence type="ECO:0000313" key="1">
    <source>
        <dbReference type="EMBL" id="AOO09997.1"/>
    </source>
</evidence>
<sequence length="62" mass="7584">MRHTKAQVLEQFRINWKATCIAYPKLKNDIVWKRTEWNDFTDALCKEGYITENQYNNWTNPF</sequence>
<dbReference type="EMBL" id="KX349284">
    <property type="protein sequence ID" value="AOO09997.1"/>
    <property type="molecule type" value="Genomic_DNA"/>
</dbReference>
<accession>A0A1D7S8N2</accession>
<evidence type="ECO:0000313" key="2">
    <source>
        <dbReference type="Proteomes" id="UP000219810"/>
    </source>
</evidence>
<organism evidence="1 2">
    <name type="scientific">Synechococcus phage S-RIM2</name>
    <dbReference type="NCBI Taxonomy" id="687800"/>
    <lineage>
        <taxon>Viruses</taxon>
        <taxon>Duplodnaviria</taxon>
        <taxon>Heunggongvirae</taxon>
        <taxon>Uroviricota</taxon>
        <taxon>Caudoviricetes</taxon>
        <taxon>Pantevenvirales</taxon>
        <taxon>Kyanoviridae</taxon>
        <taxon>Nerrivikvirus</taxon>
        <taxon>Nerrivikvirus srim2</taxon>
    </lineage>
</organism>
<proteinExistence type="predicted"/>
<protein>
    <submittedName>
        <fullName evidence="1">Uncharacterized protein</fullName>
    </submittedName>
</protein>